<protein>
    <recommendedName>
        <fullName evidence="1">Thioester reductase (TE) domain-containing protein</fullName>
    </recommendedName>
</protein>
<proteinExistence type="predicted"/>
<name>A0A8H2ZYF3_9AGAM</name>
<dbReference type="SUPFAM" id="SSF51735">
    <property type="entry name" value="NAD(P)-binding Rossmann-fold domains"/>
    <property type="match status" value="1"/>
</dbReference>
<dbReference type="InterPro" id="IPR036291">
    <property type="entry name" value="NAD(P)-bd_dom_sf"/>
</dbReference>
<organism evidence="2 3">
    <name type="scientific">Rhizoctonia solani</name>
    <dbReference type="NCBI Taxonomy" id="456999"/>
    <lineage>
        <taxon>Eukaryota</taxon>
        <taxon>Fungi</taxon>
        <taxon>Dikarya</taxon>
        <taxon>Basidiomycota</taxon>
        <taxon>Agaricomycotina</taxon>
        <taxon>Agaricomycetes</taxon>
        <taxon>Cantharellales</taxon>
        <taxon>Ceratobasidiaceae</taxon>
        <taxon>Rhizoctonia</taxon>
    </lineage>
</organism>
<dbReference type="InterPro" id="IPR013120">
    <property type="entry name" value="FAR_NAD-bd"/>
</dbReference>
<comment type="caution">
    <text evidence="2">The sequence shown here is derived from an EMBL/GenBank/DDBJ whole genome shotgun (WGS) entry which is preliminary data.</text>
</comment>
<reference evidence="2" key="1">
    <citation type="submission" date="2021-01" db="EMBL/GenBank/DDBJ databases">
        <authorList>
            <person name="Kaushik A."/>
        </authorList>
    </citation>
    <scope>NUCLEOTIDE SEQUENCE</scope>
    <source>
        <strain evidence="2">AG1-1C</strain>
    </source>
</reference>
<dbReference type="Pfam" id="PF07993">
    <property type="entry name" value="NAD_binding_4"/>
    <property type="match status" value="1"/>
</dbReference>
<dbReference type="AlphaFoldDB" id="A0A8H2ZYF3"/>
<dbReference type="Gene3D" id="3.40.50.720">
    <property type="entry name" value="NAD(P)-binding Rossmann-like Domain"/>
    <property type="match status" value="2"/>
</dbReference>
<accession>A0A8H2ZYF3</accession>
<evidence type="ECO:0000259" key="1">
    <source>
        <dbReference type="Pfam" id="PF07993"/>
    </source>
</evidence>
<dbReference type="Proteomes" id="UP000663846">
    <property type="component" value="Unassembled WGS sequence"/>
</dbReference>
<dbReference type="Pfam" id="PF23562">
    <property type="entry name" value="AMP-binding_C_3"/>
    <property type="match status" value="1"/>
</dbReference>
<evidence type="ECO:0000313" key="2">
    <source>
        <dbReference type="EMBL" id="CAE6377688.1"/>
    </source>
</evidence>
<evidence type="ECO:0000313" key="3">
    <source>
        <dbReference type="Proteomes" id="UP000663846"/>
    </source>
</evidence>
<feature type="domain" description="Thioester reductase (TE)" evidence="1">
    <location>
        <begin position="235"/>
        <end position="356"/>
    </location>
</feature>
<dbReference type="EMBL" id="CAJMWS010000195">
    <property type="protein sequence ID" value="CAE6377688.1"/>
    <property type="molecule type" value="Genomic_DNA"/>
</dbReference>
<gene>
    <name evidence="2" type="ORF">RDB_LOCUS30990</name>
</gene>
<sequence>MTSLETEIARCPIVRHAVLFGGEDKKSGALIELKASANGLYQTQEGRQKAMEEIWPYIERANQALPTSSPVESRAVILVDPEYPLPLTIEGTVARSAALKLYAPDIEEKYLALRKCLSACTRVDMGIKPPDSSADSNKFKAWVDKVVTSPLSGELNDSPTATILLPSPKNNLHPITAANRRLTQLLIHLSQNNGVPVDQVTEVLHNMHAIIEKYDTPWPCWEICNIQPLKERVVVTGTTGALGSHLLAYLLNSDKVDKVWAINRRSHKGDVKERQFTSFKDKLLDLNLLGSGKLRFLDTNCEDSKLGLCDEMYNEIRAEATLIIHNAWKVNFNHDLQSFEPNIRSARNLLDLAFHSNAPTGLPRFAFPSSITVAGFACHGKRLNEVPVALEDAVTSGGYGQSCLPGAIGHVSWLPLDVAAHSVIDTCFAREVKIPSIVHTSHPRPVPWIEMIKAFSASIGSRIGFELPIVRFDAWHKRVVEAAASFEGSKIDRYKRFPSIKIRRTIDGVARSDEKLREHGGPSSAEFGGLVSLDTAVAQALSKSLESTQELGIEHVEKWVTYWESVGFLELI</sequence>